<name>A0AAU8MT66_9GAMM</name>
<dbReference type="AlphaFoldDB" id="A0AAU8MT66"/>
<evidence type="ECO:0000259" key="4">
    <source>
        <dbReference type="Pfam" id="PF20410"/>
    </source>
</evidence>
<dbReference type="Pfam" id="PF20410">
    <property type="entry name" value="X-Tfes_XVIPCD"/>
    <property type="match status" value="1"/>
</dbReference>
<dbReference type="InterPro" id="IPR052354">
    <property type="entry name" value="Cell_Wall_Dynamics_Protein"/>
</dbReference>
<feature type="domain" description="X-Tfes XVIPCD" evidence="4">
    <location>
        <begin position="320"/>
        <end position="418"/>
    </location>
</feature>
<feature type="compositionally biased region" description="Low complexity" evidence="1">
    <location>
        <begin position="409"/>
        <end position="432"/>
    </location>
</feature>
<dbReference type="SUPFAM" id="SSF47090">
    <property type="entry name" value="PGBD-like"/>
    <property type="match status" value="1"/>
</dbReference>
<sequence length="440" mass="48731">MSNPSNRDFLLQHAYNAGIRDPRELAAFMGQMQVESGRFRSMHEGLGYSAERLLEVFPGRNGMDTLAEARAAVNGGREQIAEQIYGGRWGRDNLGNTEPGDGWRFHGRGYVQLTGRDNYERAARELGLDLTRNPDLAADRTNAANIAVHYWQSRVVPHGHQFDVRAATRDINGGSNHLPERRAAVAEWERMLTPEVMQGLARGQVNLPETQGRGSRDAMADGVLKLNERGQAVQDMQETLKRLGYRDAAGGELNPDGHFGRRTEEALKAFQRANGLTDDGIAGRDTLNALRNAQPQRDQQPAERQQPAQAEPARTGSLADPANRDNPMFRQAVEGLERLGPNGGFRNREDMERAAATLTYEARVSGLNKIDHVVPNASGTGLFAVQGDVADPAHHRVHVDRGQAVAQTVQQTSQQLQQDVPQQAQQQQQQQERQQRPVMV</sequence>
<dbReference type="Gene3D" id="1.10.530.10">
    <property type="match status" value="1"/>
</dbReference>
<protein>
    <submittedName>
        <fullName evidence="5">XVIPCD domain-containing protein</fullName>
    </submittedName>
</protein>
<dbReference type="EMBL" id="CP159925">
    <property type="protein sequence ID" value="XCO74438.1"/>
    <property type="molecule type" value="Genomic_DNA"/>
</dbReference>
<dbReference type="Gene3D" id="1.10.101.10">
    <property type="entry name" value="PGBD-like superfamily/PGBD"/>
    <property type="match status" value="1"/>
</dbReference>
<dbReference type="RefSeq" id="WP_064749438.1">
    <property type="nucleotide sequence ID" value="NZ_CP159925.1"/>
</dbReference>
<feature type="domain" description="Glycoside hydrolase family 19 catalytic" evidence="2">
    <location>
        <begin position="102"/>
        <end position="158"/>
    </location>
</feature>
<dbReference type="GO" id="GO:0016998">
    <property type="term" value="P:cell wall macromolecule catabolic process"/>
    <property type="evidence" value="ECO:0007669"/>
    <property type="project" value="InterPro"/>
</dbReference>
<gene>
    <name evidence="5" type="ORF">ABU614_18960</name>
</gene>
<feature type="domain" description="Peptidoglycan binding-like" evidence="3">
    <location>
        <begin position="229"/>
        <end position="290"/>
    </location>
</feature>
<proteinExistence type="predicted"/>
<dbReference type="InterPro" id="IPR036366">
    <property type="entry name" value="PGBDSf"/>
</dbReference>
<accession>A0AAU8MT66</accession>
<dbReference type="SUPFAM" id="SSF53955">
    <property type="entry name" value="Lysozyme-like"/>
    <property type="match status" value="1"/>
</dbReference>
<feature type="region of interest" description="Disordered" evidence="1">
    <location>
        <begin position="293"/>
        <end position="325"/>
    </location>
</feature>
<dbReference type="InterPro" id="IPR036365">
    <property type="entry name" value="PGBD-like_sf"/>
</dbReference>
<evidence type="ECO:0000313" key="5">
    <source>
        <dbReference type="EMBL" id="XCO74438.1"/>
    </source>
</evidence>
<dbReference type="Pfam" id="PF01471">
    <property type="entry name" value="PG_binding_1"/>
    <property type="match status" value="1"/>
</dbReference>
<dbReference type="PANTHER" id="PTHR34408">
    <property type="entry name" value="FAMILY PROTEIN, PUTATIVE-RELATED"/>
    <property type="match status" value="1"/>
</dbReference>
<feature type="compositionally biased region" description="Low complexity" evidence="1">
    <location>
        <begin position="293"/>
        <end position="314"/>
    </location>
</feature>
<feature type="region of interest" description="Disordered" evidence="1">
    <location>
        <begin position="409"/>
        <end position="440"/>
    </location>
</feature>
<reference evidence="5" key="1">
    <citation type="submission" date="2024-06" db="EMBL/GenBank/DDBJ databases">
        <authorList>
            <person name="Li S."/>
        </authorList>
    </citation>
    <scope>NUCLEOTIDE SEQUENCE</scope>
    <source>
        <strain evidence="5">SR10</strain>
    </source>
</reference>
<dbReference type="InterPro" id="IPR002477">
    <property type="entry name" value="Peptidoglycan-bd-like"/>
</dbReference>
<dbReference type="InterPro" id="IPR046519">
    <property type="entry name" value="X-Tfes_XVIPCD"/>
</dbReference>
<dbReference type="GO" id="GO:0006032">
    <property type="term" value="P:chitin catabolic process"/>
    <property type="evidence" value="ECO:0007669"/>
    <property type="project" value="InterPro"/>
</dbReference>
<evidence type="ECO:0000256" key="1">
    <source>
        <dbReference type="SAM" id="MobiDB-lite"/>
    </source>
</evidence>
<evidence type="ECO:0000259" key="3">
    <source>
        <dbReference type="Pfam" id="PF01471"/>
    </source>
</evidence>
<dbReference type="GO" id="GO:0004568">
    <property type="term" value="F:chitinase activity"/>
    <property type="evidence" value="ECO:0007669"/>
    <property type="project" value="InterPro"/>
</dbReference>
<evidence type="ECO:0000259" key="2">
    <source>
        <dbReference type="Pfam" id="PF00182"/>
    </source>
</evidence>
<organism evidence="5">
    <name type="scientific">Lysobacter firmicutimachus</name>
    <dbReference type="NCBI Taxonomy" id="1792846"/>
    <lineage>
        <taxon>Bacteria</taxon>
        <taxon>Pseudomonadati</taxon>
        <taxon>Pseudomonadota</taxon>
        <taxon>Gammaproteobacteria</taxon>
        <taxon>Lysobacterales</taxon>
        <taxon>Lysobacteraceae</taxon>
        <taxon>Lysobacter</taxon>
    </lineage>
</organism>
<dbReference type="InterPro" id="IPR000726">
    <property type="entry name" value="Glyco_hydro_19_cat"/>
</dbReference>
<dbReference type="Pfam" id="PF00182">
    <property type="entry name" value="Glyco_hydro_19"/>
    <property type="match status" value="1"/>
</dbReference>
<dbReference type="InterPro" id="IPR023346">
    <property type="entry name" value="Lysozyme-like_dom_sf"/>
</dbReference>